<evidence type="ECO:0000313" key="2">
    <source>
        <dbReference type="EMBL" id="TDQ76332.1"/>
    </source>
</evidence>
<accession>A0A4R6WDV8</accession>
<gene>
    <name evidence="2" type="ORF">CLV99_2919</name>
</gene>
<reference evidence="2 3" key="1">
    <citation type="submission" date="2019-03" db="EMBL/GenBank/DDBJ databases">
        <title>Genomic Encyclopedia of Archaeal and Bacterial Type Strains, Phase II (KMG-II): from individual species to whole genera.</title>
        <authorList>
            <person name="Goeker M."/>
        </authorList>
    </citation>
    <scope>NUCLEOTIDE SEQUENCE [LARGE SCALE GENOMIC DNA]</scope>
    <source>
        <strain evidence="2 3">DSM 28353</strain>
    </source>
</reference>
<keyword evidence="1" id="KW-0732">Signal</keyword>
<dbReference type="AlphaFoldDB" id="A0A4R6WDV8"/>
<protein>
    <recommendedName>
        <fullName evidence="4">NlpE-like protein</fullName>
    </recommendedName>
</protein>
<dbReference type="RefSeq" id="WP_133585158.1">
    <property type="nucleotide sequence ID" value="NZ_SNYV01000015.1"/>
</dbReference>
<evidence type="ECO:0008006" key="4">
    <source>
        <dbReference type="Google" id="ProtNLM"/>
    </source>
</evidence>
<organism evidence="2 3">
    <name type="scientific">Sphingobacterium yanglingense</name>
    <dbReference type="NCBI Taxonomy" id="1437280"/>
    <lineage>
        <taxon>Bacteria</taxon>
        <taxon>Pseudomonadati</taxon>
        <taxon>Bacteroidota</taxon>
        <taxon>Sphingobacteriia</taxon>
        <taxon>Sphingobacteriales</taxon>
        <taxon>Sphingobacteriaceae</taxon>
        <taxon>Sphingobacterium</taxon>
    </lineage>
</organism>
<comment type="caution">
    <text evidence="2">The sequence shown here is derived from an EMBL/GenBank/DDBJ whole genome shotgun (WGS) entry which is preliminary data.</text>
</comment>
<evidence type="ECO:0000313" key="3">
    <source>
        <dbReference type="Proteomes" id="UP000295292"/>
    </source>
</evidence>
<proteinExistence type="predicted"/>
<dbReference type="EMBL" id="SNYV01000015">
    <property type="protein sequence ID" value="TDQ76332.1"/>
    <property type="molecule type" value="Genomic_DNA"/>
</dbReference>
<feature type="signal peptide" evidence="1">
    <location>
        <begin position="1"/>
        <end position="17"/>
    </location>
</feature>
<sequence length="160" mass="18374">MKAYLIAFSLLSCFCLACTPKKYESNSSNIVNQIYKYINTIAEGDTLDLNHRDLSFDKIIILSHENNTSQLKREISILDGAKQQPFDLNHGNWAITWIKDSSIIDKIEFSSEKLMFNNLVNGDGFKIIERKDLKKMLIINSPNDKFLNSDKKVLDIKLLN</sequence>
<evidence type="ECO:0000256" key="1">
    <source>
        <dbReference type="SAM" id="SignalP"/>
    </source>
</evidence>
<dbReference type="Proteomes" id="UP000295292">
    <property type="component" value="Unassembled WGS sequence"/>
</dbReference>
<name>A0A4R6WDV8_9SPHI</name>
<keyword evidence="3" id="KW-1185">Reference proteome</keyword>
<feature type="chain" id="PRO_5020782043" description="NlpE-like protein" evidence="1">
    <location>
        <begin position="18"/>
        <end position="160"/>
    </location>
</feature>